<gene>
    <name evidence="1" type="ORF">PSTT_02627</name>
</gene>
<name>A0A2S4VZ12_9BASI</name>
<organism evidence="1 2">
    <name type="scientific">Puccinia striiformis</name>
    <dbReference type="NCBI Taxonomy" id="27350"/>
    <lineage>
        <taxon>Eukaryota</taxon>
        <taxon>Fungi</taxon>
        <taxon>Dikarya</taxon>
        <taxon>Basidiomycota</taxon>
        <taxon>Pucciniomycotina</taxon>
        <taxon>Pucciniomycetes</taxon>
        <taxon>Pucciniales</taxon>
        <taxon>Pucciniaceae</taxon>
        <taxon>Puccinia</taxon>
    </lineage>
</organism>
<accession>A0A2S4VZ12</accession>
<proteinExistence type="predicted"/>
<evidence type="ECO:0000313" key="1">
    <source>
        <dbReference type="EMBL" id="POW14763.1"/>
    </source>
</evidence>
<dbReference type="AlphaFoldDB" id="A0A2S4VZ12"/>
<dbReference type="EMBL" id="PKSL01000016">
    <property type="protein sequence ID" value="POW14763.1"/>
    <property type="molecule type" value="Genomic_DNA"/>
</dbReference>
<protein>
    <submittedName>
        <fullName evidence="1">Uncharacterized protein</fullName>
    </submittedName>
</protein>
<evidence type="ECO:0000313" key="2">
    <source>
        <dbReference type="Proteomes" id="UP000239156"/>
    </source>
</evidence>
<keyword evidence="2" id="KW-1185">Reference proteome</keyword>
<comment type="caution">
    <text evidence="1">The sequence shown here is derived from an EMBL/GenBank/DDBJ whole genome shotgun (WGS) entry which is preliminary data.</text>
</comment>
<reference evidence="1" key="1">
    <citation type="submission" date="2017-12" db="EMBL/GenBank/DDBJ databases">
        <title>Gene loss provides genomic basis for host adaptation in cereal stripe rust fungi.</title>
        <authorList>
            <person name="Xia C."/>
        </authorList>
    </citation>
    <scope>NUCLEOTIDE SEQUENCE [LARGE SCALE GENOMIC DNA]</scope>
    <source>
        <strain evidence="1">93-210</strain>
    </source>
</reference>
<dbReference type="Proteomes" id="UP000239156">
    <property type="component" value="Unassembled WGS sequence"/>
</dbReference>
<dbReference type="VEuPathDB" id="FungiDB:PSTT_02627"/>
<sequence length="64" mass="7246">MLAVLRPCGQPMLKSKVLQPKTTRMPKATTPGVREMIFPIQRPVSEDQSWITQLAFLTSARSYL</sequence>